<dbReference type="EMBL" id="CP097510">
    <property type="protein sequence ID" value="URE35156.1"/>
    <property type="molecule type" value="Genomic_DNA"/>
</dbReference>
<keyword evidence="2" id="KW-1185">Reference proteome</keyword>
<accession>A0A9E7HIG3</accession>
<sequence length="57" mass="6272">MQVMSPSTPEADEPSSITSLRQSAVTAVPSLYFSGSVEVSDRQFIASYMFLEIITRL</sequence>
<evidence type="ECO:0000313" key="2">
    <source>
        <dbReference type="Proteomes" id="UP001055439"/>
    </source>
</evidence>
<proteinExistence type="predicted"/>
<name>A0A9E7HIG3_9LILI</name>
<reference evidence="1" key="1">
    <citation type="submission" date="2022-05" db="EMBL/GenBank/DDBJ databases">
        <title>The Musa troglodytarum L. genome provides insights into the mechanism of non-climacteric behaviour and enrichment of carotenoids.</title>
        <authorList>
            <person name="Wang J."/>
        </authorList>
    </citation>
    <scope>NUCLEOTIDE SEQUENCE</scope>
    <source>
        <tissue evidence="1">Leaf</tissue>
    </source>
</reference>
<protein>
    <submittedName>
        <fullName evidence="1">Uncharacterized protein</fullName>
    </submittedName>
</protein>
<gene>
    <name evidence="1" type="ORF">MUK42_06925</name>
</gene>
<dbReference type="Proteomes" id="UP001055439">
    <property type="component" value="Chromosome 8"/>
</dbReference>
<dbReference type="AlphaFoldDB" id="A0A9E7HIG3"/>
<evidence type="ECO:0000313" key="1">
    <source>
        <dbReference type="EMBL" id="URE35156.1"/>
    </source>
</evidence>
<organism evidence="1 2">
    <name type="scientific">Musa troglodytarum</name>
    <name type="common">fe'i banana</name>
    <dbReference type="NCBI Taxonomy" id="320322"/>
    <lineage>
        <taxon>Eukaryota</taxon>
        <taxon>Viridiplantae</taxon>
        <taxon>Streptophyta</taxon>
        <taxon>Embryophyta</taxon>
        <taxon>Tracheophyta</taxon>
        <taxon>Spermatophyta</taxon>
        <taxon>Magnoliopsida</taxon>
        <taxon>Liliopsida</taxon>
        <taxon>Zingiberales</taxon>
        <taxon>Musaceae</taxon>
        <taxon>Musa</taxon>
    </lineage>
</organism>